<protein>
    <recommendedName>
        <fullName evidence="3">Cytochrome b5 heme-binding domain-containing protein</fullName>
    </recommendedName>
</protein>
<dbReference type="Proteomes" id="UP000475862">
    <property type="component" value="Unassembled WGS sequence"/>
</dbReference>
<name>A0A6G0U8T2_APHGL</name>
<gene>
    <name evidence="4" type="ORF">AGLY_000234</name>
</gene>
<dbReference type="PANTHER" id="PTHR12271">
    <property type="entry name" value="POLY A POLYMERASE CID PAP -RELATED"/>
    <property type="match status" value="1"/>
</dbReference>
<dbReference type="Pfam" id="PF00173">
    <property type="entry name" value="Cyt-b5"/>
    <property type="match status" value="1"/>
</dbReference>
<dbReference type="InterPro" id="IPR043519">
    <property type="entry name" value="NT_sf"/>
</dbReference>
<feature type="domain" description="Cytochrome b5 heme-binding" evidence="3">
    <location>
        <begin position="958"/>
        <end position="1048"/>
    </location>
</feature>
<dbReference type="Pfam" id="PF22600">
    <property type="entry name" value="MTPAP-like_central"/>
    <property type="match status" value="1"/>
</dbReference>
<dbReference type="GO" id="GO:0031123">
    <property type="term" value="P:RNA 3'-end processing"/>
    <property type="evidence" value="ECO:0007669"/>
    <property type="project" value="TreeGrafter"/>
</dbReference>
<evidence type="ECO:0000259" key="3">
    <source>
        <dbReference type="SMART" id="SM01117"/>
    </source>
</evidence>
<dbReference type="Gene3D" id="3.10.120.10">
    <property type="entry name" value="Cytochrome b5-like heme/steroid binding domain"/>
    <property type="match status" value="1"/>
</dbReference>
<keyword evidence="1" id="KW-0175">Coiled coil</keyword>
<dbReference type="Gene3D" id="1.10.1410.10">
    <property type="match status" value="1"/>
</dbReference>
<keyword evidence="2" id="KW-0812">Transmembrane</keyword>
<dbReference type="PANTHER" id="PTHR12271:SF66">
    <property type="entry name" value="TERMINAL URIDYLYLTRANSFERASE TAILOR"/>
    <property type="match status" value="1"/>
</dbReference>
<dbReference type="InterPro" id="IPR054708">
    <property type="entry name" value="MTPAP-like_central"/>
</dbReference>
<keyword evidence="5" id="KW-1185">Reference proteome</keyword>
<proteinExistence type="predicted"/>
<dbReference type="GO" id="GO:0050265">
    <property type="term" value="F:RNA uridylyltransferase activity"/>
    <property type="evidence" value="ECO:0007669"/>
    <property type="project" value="TreeGrafter"/>
</dbReference>
<comment type="caution">
    <text evidence="4">The sequence shown here is derived from an EMBL/GenBank/DDBJ whole genome shotgun (WGS) entry which is preliminary data.</text>
</comment>
<keyword evidence="2" id="KW-0472">Membrane</keyword>
<dbReference type="InterPro" id="IPR036400">
    <property type="entry name" value="Cyt_B5-like_heme/steroid_sf"/>
</dbReference>
<dbReference type="EMBL" id="VYZN01000001">
    <property type="protein sequence ID" value="KAE9544692.1"/>
    <property type="molecule type" value="Genomic_DNA"/>
</dbReference>
<dbReference type="InterPro" id="IPR001199">
    <property type="entry name" value="Cyt_B5-like_heme/steroid-bd"/>
</dbReference>
<accession>A0A6G0U8T2</accession>
<dbReference type="SUPFAM" id="SSF55856">
    <property type="entry name" value="Cytochrome b5-like heme/steroid binding domain"/>
    <property type="match status" value="1"/>
</dbReference>
<evidence type="ECO:0000256" key="1">
    <source>
        <dbReference type="SAM" id="Coils"/>
    </source>
</evidence>
<dbReference type="OrthoDB" id="8193820at2759"/>
<dbReference type="Gene3D" id="3.30.460.10">
    <property type="entry name" value="Beta Polymerase, domain 2"/>
    <property type="match status" value="1"/>
</dbReference>
<organism evidence="4 5">
    <name type="scientific">Aphis glycines</name>
    <name type="common">Soybean aphid</name>
    <dbReference type="NCBI Taxonomy" id="307491"/>
    <lineage>
        <taxon>Eukaryota</taxon>
        <taxon>Metazoa</taxon>
        <taxon>Ecdysozoa</taxon>
        <taxon>Arthropoda</taxon>
        <taxon>Hexapoda</taxon>
        <taxon>Insecta</taxon>
        <taxon>Pterygota</taxon>
        <taxon>Neoptera</taxon>
        <taxon>Paraneoptera</taxon>
        <taxon>Hemiptera</taxon>
        <taxon>Sternorrhyncha</taxon>
        <taxon>Aphidomorpha</taxon>
        <taxon>Aphidoidea</taxon>
        <taxon>Aphididae</taxon>
        <taxon>Aphidini</taxon>
        <taxon>Aphis</taxon>
        <taxon>Aphis</taxon>
    </lineage>
</organism>
<feature type="transmembrane region" description="Helical" evidence="2">
    <location>
        <begin position="287"/>
        <end position="304"/>
    </location>
</feature>
<feature type="transmembrane region" description="Helical" evidence="2">
    <location>
        <begin position="20"/>
        <end position="41"/>
    </location>
</feature>
<keyword evidence="2" id="KW-1133">Transmembrane helix</keyword>
<dbReference type="CDD" id="cd05402">
    <property type="entry name" value="NT_PAP_TUTase"/>
    <property type="match status" value="1"/>
</dbReference>
<dbReference type="SUPFAM" id="SSF81631">
    <property type="entry name" value="PAP/OAS1 substrate-binding domain"/>
    <property type="match status" value="1"/>
</dbReference>
<evidence type="ECO:0000256" key="2">
    <source>
        <dbReference type="SAM" id="Phobius"/>
    </source>
</evidence>
<reference evidence="4 5" key="1">
    <citation type="submission" date="2019-08" db="EMBL/GenBank/DDBJ databases">
        <title>The genome of the soybean aphid Biotype 1, its phylome, world population structure and adaptation to the North American continent.</title>
        <authorList>
            <person name="Giordano R."/>
            <person name="Donthu R.K."/>
            <person name="Hernandez A.G."/>
            <person name="Wright C.L."/>
            <person name="Zimin A.V."/>
        </authorList>
    </citation>
    <scope>NUCLEOTIDE SEQUENCE [LARGE SCALE GENOMIC DNA]</scope>
    <source>
        <tissue evidence="4">Whole aphids</tissue>
    </source>
</reference>
<evidence type="ECO:0000313" key="5">
    <source>
        <dbReference type="Proteomes" id="UP000475862"/>
    </source>
</evidence>
<dbReference type="SMART" id="SM01117">
    <property type="entry name" value="Cyt-b5"/>
    <property type="match status" value="1"/>
</dbReference>
<dbReference type="AlphaFoldDB" id="A0A6G0U8T2"/>
<dbReference type="SUPFAM" id="SSF81301">
    <property type="entry name" value="Nucleotidyltransferase"/>
    <property type="match status" value="1"/>
</dbReference>
<evidence type="ECO:0000313" key="4">
    <source>
        <dbReference type="EMBL" id="KAE9544692.1"/>
    </source>
</evidence>
<feature type="coiled-coil region" evidence="1">
    <location>
        <begin position="613"/>
        <end position="654"/>
    </location>
</feature>
<sequence length="1169" mass="133390">MAPIPIKSFNFTARPSNPQIGSITNYFFMIINHTFIPFFIVTDHGYVKTIEHLPEVKTVVWKSGLWNSGTTFVVDTRCSPRYTILFIIYGLMMIKMDNQCAPFQNSKKNKFMNAKKRPLQSKKFYKHKKFKSNKDFNIVTLFKTELQRILINSNELNTTITDIQPYGSRISGLNISDSDVDFNINYVSKSSAKNVIRSFAKKLCQSQVFIKVFPLIGAKIPIIKCTHLNTGVDCDISFNNISAVHNSHLLNHILSMDYRIKPVLIKLKIWAKNIGLINTNGFSSYSFYWLGLFIMQVLGLLPAICDLQKSVPEILVGQWNCAFSKKPQEDIVKKQETLSENDILNTFYKYYSNFDFNKFVISPYTGYPLLKTDFENVEQLPDELWRYKQFYKENQECQKLLFLGSCPFKMYTQDPFQHNVNITARVTPKIISNGQFIMESKLCRQKNAMISLSKPKYKTSLPEKQNTWGNLLNKKSVGTNTAITTKNKAKQYSSIPEMNTKTMTKSVQCNDSPIDKECKSYSSLSVFNPIRTLQFLLKEIMEFPGVQNGDIGKIVNEMQVVVERIVEECAENSPSYKLNNIPAINYNLMIPTKDNDHCNNPKNDNSSQESKHLSVLLGKISELENNYSQLTKDNTKSKEKLQSVTSERDRLLEKFKESCDSLEMLNNREQNVNGNIPTELHKTYKTVLKENDELNKITKSDLNKLAITSTFKDKEVSKLRSDIKQMKQIVLTGLENTNIKSVSMTSLKSEDNLTKDFPKHSEDNKKYVGNDFDTLYSEFNREASAIKLAKTELHQLFETIKTQAYQSKNLFNSTFVDNERVLSDISDEEEGSNVSNFMNAFKSAGCNFCSEKQISRSSYVLKFKSPPLASFLDTLNSRSKSSNKPKMTCLANASKPFSTIFPGSQNAFFNFFFTVAGESKRSILLSTSEEDILPPAIWHRVCLHQEPLVGSVKLNFSFRRYNGVDGGKIYLSILGIVFDVTEGRRFYGPGGSYNGFSGRDASRSFITGLFDEENLTDHISDMDPSDLIGLDTWLNTYKKKYKEIGKLIGRYYDSSGKETDYNKLVFEKIKSGKMAKEAKNKEMAQYPSCNIEYVQENQKSKVWCTTLSGGTKRNWIGVPRKLQSLDENGKLSFRCACVQLDTLSKAELVHINEYEDCDASATTCYVKIS</sequence>